<dbReference type="AlphaFoldDB" id="L2GKS1"/>
<dbReference type="RefSeq" id="XP_007604913.1">
    <property type="nucleotide sequence ID" value="XM_007604851.1"/>
</dbReference>
<evidence type="ECO:0000256" key="1">
    <source>
        <dbReference type="ARBA" id="ARBA00022694"/>
    </source>
</evidence>
<dbReference type="GO" id="GO:0008033">
    <property type="term" value="P:tRNA processing"/>
    <property type="evidence" value="ECO:0007669"/>
    <property type="project" value="UniProtKB-KW"/>
</dbReference>
<dbReference type="OrthoDB" id="2194280at2759"/>
<evidence type="ECO:0000313" key="2">
    <source>
        <dbReference type="EMBL" id="ELA41483.1"/>
    </source>
</evidence>
<gene>
    <name evidence="2" type="ORF">VICG_01467</name>
</gene>
<dbReference type="SUPFAM" id="SSF89550">
    <property type="entry name" value="PHP domain-like"/>
    <property type="match status" value="1"/>
</dbReference>
<dbReference type="Gene3D" id="3.20.20.140">
    <property type="entry name" value="Metal-dependent hydrolases"/>
    <property type="match status" value="1"/>
</dbReference>
<dbReference type="InParanoid" id="L2GKS1"/>
<evidence type="ECO:0000313" key="3">
    <source>
        <dbReference type="Proteomes" id="UP000011082"/>
    </source>
</evidence>
<keyword evidence="1" id="KW-0819">tRNA processing</keyword>
<proteinExistence type="predicted"/>
<protein>
    <submittedName>
        <fullName evidence="2">Uncharacterized protein</fullName>
    </submittedName>
</protein>
<dbReference type="InterPro" id="IPR002738">
    <property type="entry name" value="RNase_P_p30"/>
</dbReference>
<dbReference type="Pfam" id="PF01876">
    <property type="entry name" value="RNase_P_p30"/>
    <property type="match status" value="1"/>
</dbReference>
<sequence>MYYDLNIDCQFKDFSELDCVDAKGYCMSMSPKENYRSISPFPVPALEKPIYTRINIEYQNRLDQSIMNSLRKFDIVCIQNVDSANISSVIKLDPDVIGLKIDEVRHIKKSFINTLKEKKLYIEICIRDALYGSREKILWMNSLRRLLKLGCARILVVSTGAQIFTELKTSNDICKILNVFGLSDDNVKKILRNSEDVLRSAALKRYSSRNAIVTNENEGKLKEDFIINYKKRESL</sequence>
<keyword evidence="3" id="KW-1185">Reference proteome</keyword>
<dbReference type="Proteomes" id="UP000011082">
    <property type="component" value="Unassembled WGS sequence"/>
</dbReference>
<organism evidence="2 3">
    <name type="scientific">Vittaforma corneae (strain ATCC 50505)</name>
    <name type="common">Microsporidian parasite</name>
    <name type="synonym">Nosema corneum</name>
    <dbReference type="NCBI Taxonomy" id="993615"/>
    <lineage>
        <taxon>Eukaryota</taxon>
        <taxon>Fungi</taxon>
        <taxon>Fungi incertae sedis</taxon>
        <taxon>Microsporidia</taxon>
        <taxon>Nosematidae</taxon>
        <taxon>Vittaforma</taxon>
    </lineage>
</organism>
<name>L2GKS1_VITCO</name>
<dbReference type="EMBL" id="JH370143">
    <property type="protein sequence ID" value="ELA41483.1"/>
    <property type="molecule type" value="Genomic_DNA"/>
</dbReference>
<dbReference type="HOGENOM" id="CLU_100281_0_0_1"/>
<dbReference type="InterPro" id="IPR016195">
    <property type="entry name" value="Pol/histidinol_Pase-like"/>
</dbReference>
<dbReference type="VEuPathDB" id="MicrosporidiaDB:VICG_01467"/>
<dbReference type="STRING" id="993615.L2GKS1"/>
<reference evidence="3" key="1">
    <citation type="submission" date="2011-05" db="EMBL/GenBank/DDBJ databases">
        <title>The genome sequence of Vittaforma corneae strain ATCC 50505.</title>
        <authorList>
            <consortium name="The Broad Institute Genome Sequencing Platform"/>
            <person name="Cuomo C."/>
            <person name="Didier E."/>
            <person name="Bowers L."/>
            <person name="Young S.K."/>
            <person name="Zeng Q."/>
            <person name="Gargeya S."/>
            <person name="Fitzgerald M."/>
            <person name="Haas B."/>
            <person name="Abouelleil A."/>
            <person name="Alvarado L."/>
            <person name="Arachchi H.M."/>
            <person name="Berlin A."/>
            <person name="Chapman S.B."/>
            <person name="Gearin G."/>
            <person name="Goldberg J."/>
            <person name="Griggs A."/>
            <person name="Gujja S."/>
            <person name="Hansen M."/>
            <person name="Heiman D."/>
            <person name="Howarth C."/>
            <person name="Larimer J."/>
            <person name="Lui A."/>
            <person name="MacDonald P.J.P."/>
            <person name="McCowen C."/>
            <person name="Montmayeur A."/>
            <person name="Murphy C."/>
            <person name="Neiman D."/>
            <person name="Pearson M."/>
            <person name="Priest M."/>
            <person name="Roberts A."/>
            <person name="Saif S."/>
            <person name="Shea T."/>
            <person name="Sisk P."/>
            <person name="Stolte C."/>
            <person name="Sykes S."/>
            <person name="Wortman J."/>
            <person name="Nusbaum C."/>
            <person name="Birren B."/>
        </authorList>
    </citation>
    <scope>NUCLEOTIDE SEQUENCE [LARGE SCALE GENOMIC DNA]</scope>
    <source>
        <strain evidence="3">ATCC 50505</strain>
    </source>
</reference>
<dbReference type="GeneID" id="19882178"/>
<dbReference type="OMA" id="MQTHENL"/>
<accession>L2GKS1</accession>